<comment type="caution">
    <text evidence="2">The sequence shown here is derived from an EMBL/GenBank/DDBJ whole genome shotgun (WGS) entry which is preliminary data.</text>
</comment>
<gene>
    <name evidence="2" type="ORF">BpHYR1_002765</name>
</gene>
<feature type="transmembrane region" description="Helical" evidence="1">
    <location>
        <begin position="31"/>
        <end position="48"/>
    </location>
</feature>
<keyword evidence="1" id="KW-0472">Membrane</keyword>
<dbReference type="Proteomes" id="UP000276133">
    <property type="component" value="Unassembled WGS sequence"/>
</dbReference>
<keyword evidence="1" id="KW-1133">Transmembrane helix</keyword>
<dbReference type="AlphaFoldDB" id="A0A3M7SZC4"/>
<accession>A0A3M7SZC4</accession>
<sequence length="507" mass="59738">MQVVWSQLRTIFFSRDANTCIKIWFKKIRNITNNFLLITLIILPYMATQNLLEMRAIFVLIFTYSMPDLLVSAFDQSKTAFEYLALSKNDIRMNSRVQYKYVLESNFSNIKLESTNIDQVTNRSKRDITELVKNLKFLTSDQINWMNVLLNMMNAVRNGTFNLMDGKVESNRDQIFFGVEPEVINNSWALSFPWIDYELEKRTKNKNSIIIFLFVEKRTWEPKNEKNYKIIFVPIECAIIPHENEYLRKLNGILNSINEYGPAYLNQPKVDNKKYCSKSHHLIAKVRGAFDIFDMCFEITEMNSIRDMIEIAADKILDRNCHYCISSTLSFESCFSDHSKSFNQFTCSDGFKCAQDRIKTYKCDSEKDITALNIITKFLTNMTNLCSITNQTKSFGFVREWFLGIDLCLKERHHIGLKFTDAPPHFDYCAEIEDTYNCIKSNYKNILEALPDFRHNFEQFAREYNQYMRSCENQFNHNILRISNNFVTTELHFFYTITSIIVPLLFK</sequence>
<dbReference type="EMBL" id="REGN01000537">
    <property type="protein sequence ID" value="RNA41163.1"/>
    <property type="molecule type" value="Genomic_DNA"/>
</dbReference>
<keyword evidence="1" id="KW-0812">Transmembrane</keyword>
<evidence type="ECO:0000256" key="1">
    <source>
        <dbReference type="SAM" id="Phobius"/>
    </source>
</evidence>
<reference evidence="2 3" key="1">
    <citation type="journal article" date="2018" name="Sci. Rep.">
        <title>Genomic signatures of local adaptation to the degree of environmental predictability in rotifers.</title>
        <authorList>
            <person name="Franch-Gras L."/>
            <person name="Hahn C."/>
            <person name="Garcia-Roger E.M."/>
            <person name="Carmona M.J."/>
            <person name="Serra M."/>
            <person name="Gomez A."/>
        </authorList>
    </citation>
    <scope>NUCLEOTIDE SEQUENCE [LARGE SCALE GENOMIC DNA]</scope>
    <source>
        <strain evidence="2">HYR1</strain>
    </source>
</reference>
<protein>
    <submittedName>
        <fullName evidence="2">Uncharacterized protein</fullName>
    </submittedName>
</protein>
<evidence type="ECO:0000313" key="2">
    <source>
        <dbReference type="EMBL" id="RNA41163.1"/>
    </source>
</evidence>
<keyword evidence="3" id="KW-1185">Reference proteome</keyword>
<organism evidence="2 3">
    <name type="scientific">Brachionus plicatilis</name>
    <name type="common">Marine rotifer</name>
    <name type="synonym">Brachionus muelleri</name>
    <dbReference type="NCBI Taxonomy" id="10195"/>
    <lineage>
        <taxon>Eukaryota</taxon>
        <taxon>Metazoa</taxon>
        <taxon>Spiralia</taxon>
        <taxon>Gnathifera</taxon>
        <taxon>Rotifera</taxon>
        <taxon>Eurotatoria</taxon>
        <taxon>Monogononta</taxon>
        <taxon>Pseudotrocha</taxon>
        <taxon>Ploima</taxon>
        <taxon>Brachionidae</taxon>
        <taxon>Brachionus</taxon>
    </lineage>
</organism>
<name>A0A3M7SZC4_BRAPC</name>
<proteinExistence type="predicted"/>
<evidence type="ECO:0000313" key="3">
    <source>
        <dbReference type="Proteomes" id="UP000276133"/>
    </source>
</evidence>